<name>A0A3P3W0A1_9FLAO</name>
<dbReference type="Pfam" id="PF19572">
    <property type="entry name" value="PorV"/>
    <property type="match status" value="1"/>
</dbReference>
<protein>
    <submittedName>
        <fullName evidence="2">Type IX secretion system outer membrane channel protein PorV</fullName>
    </submittedName>
</protein>
<dbReference type="InterPro" id="IPR045741">
    <property type="entry name" value="PorV"/>
</dbReference>
<accession>A0A3P3W0A1</accession>
<dbReference type="Gene3D" id="2.40.160.60">
    <property type="entry name" value="Outer membrane protein transport protein (OMPP1/FadL/TodX)"/>
    <property type="match status" value="1"/>
</dbReference>
<comment type="caution">
    <text evidence="2">The sequence shown here is derived from an EMBL/GenBank/DDBJ whole genome shotgun (WGS) entry which is preliminary data.</text>
</comment>
<gene>
    <name evidence="2" type="primary">porV</name>
    <name evidence="2" type="ORF">EG240_13765</name>
</gene>
<reference evidence="2 3" key="1">
    <citation type="submission" date="2018-11" db="EMBL/GenBank/DDBJ databases">
        <title>Flavobacterium sp. nov., YIM 102701-2 draft genome.</title>
        <authorList>
            <person name="Li G."/>
            <person name="Jiang Y."/>
        </authorList>
    </citation>
    <scope>NUCLEOTIDE SEQUENCE [LARGE SCALE GENOMIC DNA]</scope>
    <source>
        <strain evidence="2 3">YIM 102701-2</strain>
    </source>
</reference>
<evidence type="ECO:0000313" key="3">
    <source>
        <dbReference type="Proteomes" id="UP000275719"/>
    </source>
</evidence>
<organism evidence="2 3">
    <name type="scientific">Paenimyroides tangerinum</name>
    <dbReference type="NCBI Taxonomy" id="2488728"/>
    <lineage>
        <taxon>Bacteria</taxon>
        <taxon>Pseudomonadati</taxon>
        <taxon>Bacteroidota</taxon>
        <taxon>Flavobacteriia</taxon>
        <taxon>Flavobacteriales</taxon>
        <taxon>Flavobacteriaceae</taxon>
        <taxon>Paenimyroides</taxon>
    </lineage>
</organism>
<dbReference type="NCBIfam" id="NF033709">
    <property type="entry name" value="PorV_fam"/>
    <property type="match status" value="1"/>
</dbReference>
<keyword evidence="3" id="KW-1185">Reference proteome</keyword>
<evidence type="ECO:0000313" key="2">
    <source>
        <dbReference type="EMBL" id="RRJ88410.1"/>
    </source>
</evidence>
<feature type="domain" description="Type IX secretion system protein PorV" evidence="1">
    <location>
        <begin position="36"/>
        <end position="269"/>
    </location>
</feature>
<dbReference type="InterPro" id="IPR047799">
    <property type="entry name" value="T9SS_OM_PorV"/>
</dbReference>
<sequence length="402" mass="44402">MRKISILSFCAILGQGVYAQQEITLPDLYLSQGMAPITTGVPFLLINADARSAGMGDMGVATSPDAFSQQHNAAKYAFSEKQQGFAISYTPYMASIASDISLAQLNYFNKLNERSAIAASFRYFGMGDIELMESFGAIPVTVSPNELALDVSGSLKLSETFSGAVTLRYISSNLKIPSSNESGAASAVAVDIAGYYQSEVMRNNGFDGRLRAGFAIQNMGPKIKYTDDQFSENFLPTNLRLGVGYDFILDQYNKISAYGEVTKLMVPSHQYPSYIDANGNGEQDANEPTNWHRNEYREKGWFGGMFSSFGDAPGGFSEELKEFTWSLGGEYWYQDSFAFRLGYFHESEMKGARQYATLGAGFRYNIVNIDVSYLFATGATQNPLENSLRFSLTFNFGKNNYK</sequence>
<dbReference type="AlphaFoldDB" id="A0A3P3W0A1"/>
<dbReference type="Proteomes" id="UP000275719">
    <property type="component" value="Unassembled WGS sequence"/>
</dbReference>
<dbReference type="OrthoDB" id="9758448at2"/>
<dbReference type="NCBIfam" id="NF033710">
    <property type="entry name" value="T9SS_OM_PorV"/>
    <property type="match status" value="1"/>
</dbReference>
<evidence type="ECO:0000259" key="1">
    <source>
        <dbReference type="Pfam" id="PF19572"/>
    </source>
</evidence>
<dbReference type="EMBL" id="RQVQ01000041">
    <property type="protein sequence ID" value="RRJ88410.1"/>
    <property type="molecule type" value="Genomic_DNA"/>
</dbReference>
<dbReference type="RefSeq" id="WP_125019937.1">
    <property type="nucleotide sequence ID" value="NZ_RQVQ01000041.1"/>
</dbReference>
<proteinExistence type="predicted"/>